<dbReference type="InterPro" id="IPR007813">
    <property type="entry name" value="PilN"/>
</dbReference>
<keyword evidence="4" id="KW-1185">Reference proteome</keyword>
<dbReference type="STRING" id="375760.SAMN04488073_3257"/>
<gene>
    <name evidence="3" type="ORF">SAMN04488073_3257</name>
</gene>
<organism evidence="3 4">
    <name type="scientific">Marinobacter gudaonensis</name>
    <dbReference type="NCBI Taxonomy" id="375760"/>
    <lineage>
        <taxon>Bacteria</taxon>
        <taxon>Pseudomonadati</taxon>
        <taxon>Pseudomonadota</taxon>
        <taxon>Gammaproteobacteria</taxon>
        <taxon>Pseudomonadales</taxon>
        <taxon>Marinobacteraceae</taxon>
        <taxon>Marinobacter</taxon>
    </lineage>
</organism>
<sequence length="201" mass="22250">MIQRVNLYTEELRPRKQKLQAGTALAIVGAGLLLVVLAAGLVRYQNMDLDARVAGLEQQNRQLEQAVDSLEEAVRGRQPDADLEAQLAEVTETLARRQRLLQKVESLVLSEDRRFSPGMAALARQIPEDVWLTGITLAADADQVILEGRSRSGALVPLYLEKLGQEPAFAGKTFGAFRLSRVDEGPWIEFRVASQRTGEED</sequence>
<keyword evidence="2" id="KW-0812">Transmembrane</keyword>
<dbReference type="AlphaFoldDB" id="A0A1I6I002"/>
<proteinExistence type="predicted"/>
<dbReference type="EMBL" id="FOYV01000004">
    <property type="protein sequence ID" value="SFR60046.1"/>
    <property type="molecule type" value="Genomic_DNA"/>
</dbReference>
<feature type="transmembrane region" description="Helical" evidence="2">
    <location>
        <begin position="21"/>
        <end position="42"/>
    </location>
</feature>
<evidence type="ECO:0000313" key="4">
    <source>
        <dbReference type="Proteomes" id="UP000199290"/>
    </source>
</evidence>
<evidence type="ECO:0000313" key="3">
    <source>
        <dbReference type="EMBL" id="SFR60046.1"/>
    </source>
</evidence>
<feature type="coiled-coil region" evidence="1">
    <location>
        <begin position="46"/>
        <end position="76"/>
    </location>
</feature>
<protein>
    <submittedName>
        <fullName evidence="3">MSHA biogenesis protein MshI</fullName>
    </submittedName>
</protein>
<reference evidence="4" key="1">
    <citation type="submission" date="2016-10" db="EMBL/GenBank/DDBJ databases">
        <authorList>
            <person name="Varghese N."/>
            <person name="Submissions S."/>
        </authorList>
    </citation>
    <scope>NUCLEOTIDE SEQUENCE [LARGE SCALE GENOMIC DNA]</scope>
    <source>
        <strain evidence="4">CGMCC 1.6294</strain>
    </source>
</reference>
<dbReference type="PANTHER" id="PTHR40278:SF1">
    <property type="entry name" value="DNA UTILIZATION PROTEIN HOFN"/>
    <property type="match status" value="1"/>
</dbReference>
<evidence type="ECO:0000256" key="2">
    <source>
        <dbReference type="SAM" id="Phobius"/>
    </source>
</evidence>
<dbReference type="Proteomes" id="UP000199290">
    <property type="component" value="Unassembled WGS sequence"/>
</dbReference>
<keyword evidence="1" id="KW-0175">Coiled coil</keyword>
<dbReference type="Pfam" id="PF05137">
    <property type="entry name" value="PilN"/>
    <property type="match status" value="1"/>
</dbReference>
<dbReference type="PANTHER" id="PTHR40278">
    <property type="entry name" value="DNA UTILIZATION PROTEIN HOFN"/>
    <property type="match status" value="1"/>
</dbReference>
<evidence type="ECO:0000256" key="1">
    <source>
        <dbReference type="SAM" id="Coils"/>
    </source>
</evidence>
<keyword evidence="2" id="KW-1133">Transmembrane helix</keyword>
<dbReference type="RefSeq" id="WP_091992229.1">
    <property type="nucleotide sequence ID" value="NZ_FOYV01000004.1"/>
</dbReference>
<keyword evidence="2" id="KW-0472">Membrane</keyword>
<accession>A0A1I6I002</accession>
<dbReference type="OrthoDB" id="6876592at2"/>
<name>A0A1I6I002_9GAMM</name>
<dbReference type="InterPro" id="IPR052534">
    <property type="entry name" value="Extracell_DNA_Util/SecSys_Comp"/>
</dbReference>